<dbReference type="EMBL" id="CAUOFW020000812">
    <property type="protein sequence ID" value="CAK9137236.1"/>
    <property type="molecule type" value="Genomic_DNA"/>
</dbReference>
<reference evidence="1 2" key="1">
    <citation type="submission" date="2024-02" db="EMBL/GenBank/DDBJ databases">
        <authorList>
            <person name="Vignale AGUSTIN F."/>
            <person name="Sosa J E."/>
            <person name="Modenutti C."/>
        </authorList>
    </citation>
    <scope>NUCLEOTIDE SEQUENCE [LARGE SCALE GENOMIC DNA]</scope>
</reference>
<protein>
    <submittedName>
        <fullName evidence="1">Uncharacterized protein</fullName>
    </submittedName>
</protein>
<evidence type="ECO:0000313" key="2">
    <source>
        <dbReference type="Proteomes" id="UP001642360"/>
    </source>
</evidence>
<accession>A0ABC8QWW1</accession>
<dbReference type="AlphaFoldDB" id="A0ABC8QWW1"/>
<feature type="non-terminal residue" evidence="1">
    <location>
        <position position="1"/>
    </location>
</feature>
<evidence type="ECO:0000313" key="1">
    <source>
        <dbReference type="EMBL" id="CAK9137236.1"/>
    </source>
</evidence>
<comment type="caution">
    <text evidence="1">The sequence shown here is derived from an EMBL/GenBank/DDBJ whole genome shotgun (WGS) entry which is preliminary data.</text>
</comment>
<sequence>SFKINQKEKKENWRKKKSRDRTVWNYARKKLKIFFVVKTGSLPASVAFTYEVKRRPNCCLASSFPTLHFIA</sequence>
<organism evidence="1 2">
    <name type="scientific">Ilex paraguariensis</name>
    <name type="common">yerba mate</name>
    <dbReference type="NCBI Taxonomy" id="185542"/>
    <lineage>
        <taxon>Eukaryota</taxon>
        <taxon>Viridiplantae</taxon>
        <taxon>Streptophyta</taxon>
        <taxon>Embryophyta</taxon>
        <taxon>Tracheophyta</taxon>
        <taxon>Spermatophyta</taxon>
        <taxon>Magnoliopsida</taxon>
        <taxon>eudicotyledons</taxon>
        <taxon>Gunneridae</taxon>
        <taxon>Pentapetalae</taxon>
        <taxon>asterids</taxon>
        <taxon>campanulids</taxon>
        <taxon>Aquifoliales</taxon>
        <taxon>Aquifoliaceae</taxon>
        <taxon>Ilex</taxon>
    </lineage>
</organism>
<keyword evidence="2" id="KW-1185">Reference proteome</keyword>
<gene>
    <name evidence="1" type="ORF">ILEXP_LOCUS4261</name>
</gene>
<proteinExistence type="predicted"/>
<dbReference type="Proteomes" id="UP001642360">
    <property type="component" value="Unassembled WGS sequence"/>
</dbReference>
<name>A0ABC8QWW1_9AQUA</name>